<dbReference type="InterPro" id="IPR023214">
    <property type="entry name" value="HAD_sf"/>
</dbReference>
<sequence>MIKLFVSDLDGTLIHEPKTGIEPNERNVNAIRLLHENDIEFAVATGRFDYHILEIEGYIESQNYRIGLNGGTIYAKDNTLIRENAFTYEEAEKLKNDIEKNYMKELNYLVLQTVEAKRYIKYPNFWKKAVNFYGYQRRFNAISYSGDLIKELAGRNEKIMKVLIATDSENKYILQEKLRERHSEAEITISGPVSIEIVPKGNTKGNAMRVVMEKKKLKENEVAFIGDSYNDISGFEACKYSFAMSHADDFIKSRAAFVVDTVADAVDTVIKINRENGL</sequence>
<accession>D1AGQ5</accession>
<dbReference type="AlphaFoldDB" id="D1AGQ5"/>
<organism evidence="1 2">
    <name type="scientific">Sebaldella termitidis (strain ATCC 33386 / NCTC 11300)</name>
    <dbReference type="NCBI Taxonomy" id="526218"/>
    <lineage>
        <taxon>Bacteria</taxon>
        <taxon>Fusobacteriati</taxon>
        <taxon>Fusobacteriota</taxon>
        <taxon>Fusobacteriia</taxon>
        <taxon>Fusobacteriales</taxon>
        <taxon>Leptotrichiaceae</taxon>
        <taxon>Sebaldella</taxon>
    </lineage>
</organism>
<reference evidence="2" key="1">
    <citation type="submission" date="2009-09" db="EMBL/GenBank/DDBJ databases">
        <title>The complete chromosome of Sebaldella termitidis ATCC 33386.</title>
        <authorList>
            <consortium name="US DOE Joint Genome Institute (JGI-PGF)"/>
            <person name="Lucas S."/>
            <person name="Copeland A."/>
            <person name="Lapidus A."/>
            <person name="Glavina del Rio T."/>
            <person name="Dalin E."/>
            <person name="Tice H."/>
            <person name="Bruce D."/>
            <person name="Goodwin L."/>
            <person name="Pitluck S."/>
            <person name="Kyrpides N."/>
            <person name="Mavromatis K."/>
            <person name="Ivanova N."/>
            <person name="Mikhailova N."/>
            <person name="Sims D."/>
            <person name="Meincke L."/>
            <person name="Brettin T."/>
            <person name="Detter J.C."/>
            <person name="Han C."/>
            <person name="Larimer F."/>
            <person name="Land M."/>
            <person name="Hauser L."/>
            <person name="Markowitz V."/>
            <person name="Cheng J.F."/>
            <person name="Hugenholtz P."/>
            <person name="Woyke T."/>
            <person name="Wu D."/>
            <person name="Eisen J.A."/>
        </authorList>
    </citation>
    <scope>NUCLEOTIDE SEQUENCE [LARGE SCALE GENOMIC DNA]</scope>
    <source>
        <strain evidence="2">ATCC 33386 / NCTC 11300</strain>
    </source>
</reference>
<dbReference type="PANTHER" id="PTHR10000:SF8">
    <property type="entry name" value="HAD SUPERFAMILY HYDROLASE-LIKE, TYPE 3"/>
    <property type="match status" value="1"/>
</dbReference>
<gene>
    <name evidence="1" type="ordered locus">Sterm_3942</name>
</gene>
<dbReference type="Gene3D" id="3.40.50.1000">
    <property type="entry name" value="HAD superfamily/HAD-like"/>
    <property type="match status" value="1"/>
</dbReference>
<dbReference type="NCBIfam" id="TIGR01484">
    <property type="entry name" value="HAD-SF-IIB"/>
    <property type="match status" value="1"/>
</dbReference>
<evidence type="ECO:0000313" key="2">
    <source>
        <dbReference type="Proteomes" id="UP000000845"/>
    </source>
</evidence>
<name>D1AGQ5_SEBTE</name>
<protein>
    <submittedName>
        <fullName evidence="1">HAD-superfamily hydrolase, subfamily IIB</fullName>
    </submittedName>
</protein>
<dbReference type="PANTHER" id="PTHR10000">
    <property type="entry name" value="PHOSPHOSERINE PHOSPHATASE"/>
    <property type="match status" value="1"/>
</dbReference>
<dbReference type="GO" id="GO:0005829">
    <property type="term" value="C:cytosol"/>
    <property type="evidence" value="ECO:0007669"/>
    <property type="project" value="TreeGrafter"/>
</dbReference>
<dbReference type="SUPFAM" id="SSF56784">
    <property type="entry name" value="HAD-like"/>
    <property type="match status" value="1"/>
</dbReference>
<dbReference type="KEGG" id="str:Sterm_3942"/>
<proteinExistence type="predicted"/>
<dbReference type="InterPro" id="IPR006379">
    <property type="entry name" value="HAD-SF_hydro_IIB"/>
</dbReference>
<dbReference type="Pfam" id="PF08282">
    <property type="entry name" value="Hydrolase_3"/>
    <property type="match status" value="1"/>
</dbReference>
<dbReference type="Proteomes" id="UP000000845">
    <property type="component" value="Chromosome"/>
</dbReference>
<keyword evidence="1" id="KW-0378">Hydrolase</keyword>
<reference evidence="1 2" key="2">
    <citation type="journal article" date="2010" name="Stand. Genomic Sci.">
        <title>Complete genome sequence of Sebaldella termitidis type strain (NCTC 11300).</title>
        <authorList>
            <person name="Harmon-Smith M."/>
            <person name="Celia L."/>
            <person name="Chertkov O."/>
            <person name="Lapidus A."/>
            <person name="Copeland A."/>
            <person name="Glavina Del Rio T."/>
            <person name="Nolan M."/>
            <person name="Lucas S."/>
            <person name="Tice H."/>
            <person name="Cheng J.F."/>
            <person name="Han C."/>
            <person name="Detter J.C."/>
            <person name="Bruce D."/>
            <person name="Goodwin L."/>
            <person name="Pitluck S."/>
            <person name="Pati A."/>
            <person name="Liolios K."/>
            <person name="Ivanova N."/>
            <person name="Mavromatis K."/>
            <person name="Mikhailova N."/>
            <person name="Chen A."/>
            <person name="Palaniappan K."/>
            <person name="Land M."/>
            <person name="Hauser L."/>
            <person name="Chang Y.J."/>
            <person name="Jeffries C.D."/>
            <person name="Brettin T."/>
            <person name="Goker M."/>
            <person name="Beck B."/>
            <person name="Bristow J."/>
            <person name="Eisen J.A."/>
            <person name="Markowitz V."/>
            <person name="Hugenholtz P."/>
            <person name="Kyrpides N.C."/>
            <person name="Klenk H.P."/>
            <person name="Chen F."/>
        </authorList>
    </citation>
    <scope>NUCLEOTIDE SEQUENCE [LARGE SCALE GENOMIC DNA]</scope>
    <source>
        <strain evidence="2">ATCC 33386 / NCTC 11300</strain>
    </source>
</reference>
<dbReference type="InterPro" id="IPR036412">
    <property type="entry name" value="HAD-like_sf"/>
</dbReference>
<dbReference type="GO" id="GO:0016791">
    <property type="term" value="F:phosphatase activity"/>
    <property type="evidence" value="ECO:0007669"/>
    <property type="project" value="TreeGrafter"/>
</dbReference>
<dbReference type="HOGENOM" id="CLU_044146_3_1_0"/>
<dbReference type="eggNOG" id="COG0561">
    <property type="taxonomic scope" value="Bacteria"/>
</dbReference>
<dbReference type="STRING" id="526218.Sterm_3942"/>
<dbReference type="Gene3D" id="3.30.1240.10">
    <property type="match status" value="1"/>
</dbReference>
<dbReference type="GO" id="GO:0000287">
    <property type="term" value="F:magnesium ion binding"/>
    <property type="evidence" value="ECO:0007669"/>
    <property type="project" value="TreeGrafter"/>
</dbReference>
<keyword evidence="2" id="KW-1185">Reference proteome</keyword>
<dbReference type="RefSeq" id="WP_012863350.1">
    <property type="nucleotide sequence ID" value="NC_013517.1"/>
</dbReference>
<dbReference type="EMBL" id="CP001739">
    <property type="protein sequence ID" value="ACZ10775.1"/>
    <property type="molecule type" value="Genomic_DNA"/>
</dbReference>
<evidence type="ECO:0000313" key="1">
    <source>
        <dbReference type="EMBL" id="ACZ10775.1"/>
    </source>
</evidence>